<name>A0ABQ1MLM1_9SPHI</name>
<dbReference type="EMBL" id="BMIK01000019">
    <property type="protein sequence ID" value="GGC42883.1"/>
    <property type="molecule type" value="Genomic_DNA"/>
</dbReference>
<protein>
    <recommendedName>
        <fullName evidence="3">8-oxo-dGTP diphosphatase</fullName>
    </recommendedName>
</protein>
<dbReference type="RefSeq" id="WP_188753142.1">
    <property type="nucleotide sequence ID" value="NZ_BMIK01000019.1"/>
</dbReference>
<comment type="caution">
    <text evidence="1">The sequence shown here is derived from an EMBL/GenBank/DDBJ whole genome shotgun (WGS) entry which is preliminary data.</text>
</comment>
<evidence type="ECO:0000313" key="2">
    <source>
        <dbReference type="Proteomes" id="UP000597338"/>
    </source>
</evidence>
<dbReference type="InterPro" id="IPR015797">
    <property type="entry name" value="NUDIX_hydrolase-like_dom_sf"/>
</dbReference>
<dbReference type="SUPFAM" id="SSF55811">
    <property type="entry name" value="Nudix"/>
    <property type="match status" value="1"/>
</dbReference>
<evidence type="ECO:0000313" key="1">
    <source>
        <dbReference type="EMBL" id="GGC42883.1"/>
    </source>
</evidence>
<accession>A0ABQ1MLM1</accession>
<sequence>MYSIRVSTEEHADAKWVTVDDLNQYDWAPVDVPIVEQLKADTLWN</sequence>
<gene>
    <name evidence="1" type="ORF">GCM10011386_38950</name>
</gene>
<organism evidence="1 2">
    <name type="scientific">Parapedobacter defluvii</name>
    <dbReference type="NCBI Taxonomy" id="2045106"/>
    <lineage>
        <taxon>Bacteria</taxon>
        <taxon>Pseudomonadati</taxon>
        <taxon>Bacteroidota</taxon>
        <taxon>Sphingobacteriia</taxon>
        <taxon>Sphingobacteriales</taxon>
        <taxon>Sphingobacteriaceae</taxon>
        <taxon>Parapedobacter</taxon>
    </lineage>
</organism>
<dbReference type="Proteomes" id="UP000597338">
    <property type="component" value="Unassembled WGS sequence"/>
</dbReference>
<keyword evidence="2" id="KW-1185">Reference proteome</keyword>
<reference evidence="2" key="1">
    <citation type="journal article" date="2019" name="Int. J. Syst. Evol. Microbiol.">
        <title>The Global Catalogue of Microorganisms (GCM) 10K type strain sequencing project: providing services to taxonomists for standard genome sequencing and annotation.</title>
        <authorList>
            <consortium name="The Broad Institute Genomics Platform"/>
            <consortium name="The Broad Institute Genome Sequencing Center for Infectious Disease"/>
            <person name="Wu L."/>
            <person name="Ma J."/>
        </authorList>
    </citation>
    <scope>NUCLEOTIDE SEQUENCE [LARGE SCALE GENOMIC DNA]</scope>
    <source>
        <strain evidence="2">CGMCC 1.15342</strain>
    </source>
</reference>
<evidence type="ECO:0008006" key="3">
    <source>
        <dbReference type="Google" id="ProtNLM"/>
    </source>
</evidence>
<dbReference type="Gene3D" id="3.90.79.10">
    <property type="entry name" value="Nucleoside Triphosphate Pyrophosphohydrolase"/>
    <property type="match status" value="1"/>
</dbReference>
<proteinExistence type="predicted"/>